<gene>
    <name evidence="1" type="primary">Fcgr2</name>
    <name evidence="1" type="ORF">PTILEU_R15124</name>
</gene>
<dbReference type="EMBL" id="VWYY01003832">
    <property type="protein sequence ID" value="NXE43952.1"/>
    <property type="molecule type" value="Genomic_DNA"/>
</dbReference>
<evidence type="ECO:0000313" key="2">
    <source>
        <dbReference type="Proteomes" id="UP000547721"/>
    </source>
</evidence>
<dbReference type="AlphaFoldDB" id="A0A7K8MRN7"/>
<keyword evidence="2" id="KW-1185">Reference proteome</keyword>
<accession>A0A7K8MRN7</accession>
<dbReference type="InterPro" id="IPR036179">
    <property type="entry name" value="Ig-like_dom_sf"/>
</dbReference>
<feature type="non-terminal residue" evidence="1">
    <location>
        <position position="108"/>
    </location>
</feature>
<evidence type="ECO:0000313" key="1">
    <source>
        <dbReference type="EMBL" id="NXE43952.1"/>
    </source>
</evidence>
<dbReference type="SUPFAM" id="SSF48726">
    <property type="entry name" value="Immunoglobulin"/>
    <property type="match status" value="1"/>
</dbReference>
<protein>
    <submittedName>
        <fullName evidence="1">FCGR2 protein</fullName>
    </submittedName>
</protein>
<comment type="caution">
    <text evidence="1">The sequence shown here is derived from an EMBL/GenBank/DDBJ whole genome shotgun (WGS) entry which is preliminary data.</text>
</comment>
<proteinExistence type="predicted"/>
<sequence length="108" mass="12109">GWCPLSPAGTPITQLLVEPLWMPVVLWDRVTLTCQGSVTSGAATWYKDGWCWWQKGPDHLIVTKSGTCHRPQVQPPPERPCCPTDWLMLQVPARALLEGDVVTLWCRS</sequence>
<name>A0A7K8MRN7_9CORV</name>
<dbReference type="Proteomes" id="UP000547721">
    <property type="component" value="Unassembled WGS sequence"/>
</dbReference>
<feature type="non-terminal residue" evidence="1">
    <location>
        <position position="1"/>
    </location>
</feature>
<reference evidence="1 2" key="1">
    <citation type="submission" date="2019-09" db="EMBL/GenBank/DDBJ databases">
        <title>Bird 10,000 Genomes (B10K) Project - Family phase.</title>
        <authorList>
            <person name="Zhang G."/>
        </authorList>
    </citation>
    <scope>NUCLEOTIDE SEQUENCE [LARGE SCALE GENOMIC DNA]</scope>
    <source>
        <strain evidence="1">B10K-CU-031-17</strain>
        <tissue evidence="1">Muscle</tissue>
    </source>
</reference>
<organism evidence="1 2">
    <name type="scientific">Ptilorrhoa leucosticta</name>
    <dbReference type="NCBI Taxonomy" id="449384"/>
    <lineage>
        <taxon>Eukaryota</taxon>
        <taxon>Metazoa</taxon>
        <taxon>Chordata</taxon>
        <taxon>Craniata</taxon>
        <taxon>Vertebrata</taxon>
        <taxon>Euteleostomi</taxon>
        <taxon>Archelosauria</taxon>
        <taxon>Archosauria</taxon>
        <taxon>Dinosauria</taxon>
        <taxon>Saurischia</taxon>
        <taxon>Theropoda</taxon>
        <taxon>Coelurosauria</taxon>
        <taxon>Aves</taxon>
        <taxon>Neognathae</taxon>
        <taxon>Neoaves</taxon>
        <taxon>Telluraves</taxon>
        <taxon>Australaves</taxon>
        <taxon>Passeriformes</taxon>
        <taxon>Corvoidea</taxon>
        <taxon>Cinclosomatidae</taxon>
        <taxon>Ptilorrhoa</taxon>
    </lineage>
</organism>